<dbReference type="OrthoDB" id="9876299at2759"/>
<evidence type="ECO:0000313" key="2">
    <source>
        <dbReference type="EMBL" id="KAF7280448.1"/>
    </source>
</evidence>
<evidence type="ECO:0008006" key="4">
    <source>
        <dbReference type="Google" id="ProtNLM"/>
    </source>
</evidence>
<evidence type="ECO:0000313" key="3">
    <source>
        <dbReference type="Proteomes" id="UP000625711"/>
    </source>
</evidence>
<sequence length="417" mass="45673">MDEIQNNQETTKFILTRSPTPMTPQLTEVVSYLGSSTKNFARNVRCTYRSAADKYRSRTSFSPPLRPGNTRYSFVFIIVVVFLLDISFIVFVRCAETVMIDQQTALVLALQLVALFSIAGALLLYLICKIRGNQEPGCAASSAGAGKPVLVTSCDNAIGLQMAIHLANRGFRVFAGLKNGASSGSAEDSVPAKVIRAWQKQRESVQGTGTIVALPLDVTREDLLYESVDIIRAHLPAGEDGIWSVICTNGLTYRGPLAQQDIGHWDTILKTNIVGVLRTARTFQNLLKNSNGRIITIGTTDNMGGGLVAYAASRYAVEGASHALRQELSPLGIKVVTINPVGILPELLFCQPKLVKPADNEQISVEINSGVEFQPLVLSPRALEIVDMAVTSRVPKNNYTLEYKYKWSRQLNLWNLI</sequence>
<dbReference type="GO" id="GO:0008202">
    <property type="term" value="P:steroid metabolic process"/>
    <property type="evidence" value="ECO:0007669"/>
    <property type="project" value="TreeGrafter"/>
</dbReference>
<reference evidence="2" key="1">
    <citation type="submission" date="2020-08" db="EMBL/GenBank/DDBJ databases">
        <title>Genome sequencing and assembly of the red palm weevil Rhynchophorus ferrugineus.</title>
        <authorList>
            <person name="Dias G.B."/>
            <person name="Bergman C.M."/>
            <person name="Manee M."/>
        </authorList>
    </citation>
    <scope>NUCLEOTIDE SEQUENCE</scope>
    <source>
        <strain evidence="2">AA-2017</strain>
        <tissue evidence="2">Whole larva</tissue>
    </source>
</reference>
<dbReference type="SUPFAM" id="SSF51735">
    <property type="entry name" value="NAD(P)-binding Rossmann-fold domains"/>
    <property type="match status" value="1"/>
</dbReference>
<proteinExistence type="predicted"/>
<dbReference type="EMBL" id="JAACXV010000295">
    <property type="protein sequence ID" value="KAF7280448.1"/>
    <property type="molecule type" value="Genomic_DNA"/>
</dbReference>
<dbReference type="PANTHER" id="PTHR43313:SF36">
    <property type="entry name" value="D-BETA-HYDROXYBUTYRATE DEHYDROGENASE, MITOCHONDRIAL"/>
    <property type="match status" value="1"/>
</dbReference>
<name>A0A834IM86_RHYFE</name>
<dbReference type="InterPro" id="IPR036291">
    <property type="entry name" value="NAD(P)-bd_dom_sf"/>
</dbReference>
<dbReference type="GO" id="GO:0016491">
    <property type="term" value="F:oxidoreductase activity"/>
    <property type="evidence" value="ECO:0007669"/>
    <property type="project" value="TreeGrafter"/>
</dbReference>
<keyword evidence="3" id="KW-1185">Reference proteome</keyword>
<dbReference type="Pfam" id="PF00106">
    <property type="entry name" value="adh_short"/>
    <property type="match status" value="1"/>
</dbReference>
<comment type="caution">
    <text evidence="2">The sequence shown here is derived from an EMBL/GenBank/DDBJ whole genome shotgun (WGS) entry which is preliminary data.</text>
</comment>
<dbReference type="PRINTS" id="PR00081">
    <property type="entry name" value="GDHRDH"/>
</dbReference>
<dbReference type="InterPro" id="IPR002347">
    <property type="entry name" value="SDR_fam"/>
</dbReference>
<gene>
    <name evidence="2" type="ORF">GWI33_005845</name>
</gene>
<evidence type="ECO:0000256" key="1">
    <source>
        <dbReference type="SAM" id="Phobius"/>
    </source>
</evidence>
<keyword evidence="1" id="KW-0472">Membrane</keyword>
<dbReference type="Gene3D" id="3.40.50.720">
    <property type="entry name" value="NAD(P)-binding Rossmann-like Domain"/>
    <property type="match status" value="1"/>
</dbReference>
<dbReference type="AlphaFoldDB" id="A0A834IM86"/>
<accession>A0A834IM86</accession>
<organism evidence="2 3">
    <name type="scientific">Rhynchophorus ferrugineus</name>
    <name type="common">Red palm weevil</name>
    <name type="synonym">Curculio ferrugineus</name>
    <dbReference type="NCBI Taxonomy" id="354439"/>
    <lineage>
        <taxon>Eukaryota</taxon>
        <taxon>Metazoa</taxon>
        <taxon>Ecdysozoa</taxon>
        <taxon>Arthropoda</taxon>
        <taxon>Hexapoda</taxon>
        <taxon>Insecta</taxon>
        <taxon>Pterygota</taxon>
        <taxon>Neoptera</taxon>
        <taxon>Endopterygota</taxon>
        <taxon>Coleoptera</taxon>
        <taxon>Polyphaga</taxon>
        <taxon>Cucujiformia</taxon>
        <taxon>Curculionidae</taxon>
        <taxon>Dryophthorinae</taxon>
        <taxon>Rhynchophorus</taxon>
    </lineage>
</organism>
<dbReference type="Proteomes" id="UP000625711">
    <property type="component" value="Unassembled WGS sequence"/>
</dbReference>
<dbReference type="PANTHER" id="PTHR43313">
    <property type="entry name" value="SHORT-CHAIN DEHYDROGENASE/REDUCTASE FAMILY 9C"/>
    <property type="match status" value="1"/>
</dbReference>
<feature type="transmembrane region" description="Helical" evidence="1">
    <location>
        <begin position="72"/>
        <end position="92"/>
    </location>
</feature>
<feature type="transmembrane region" description="Helical" evidence="1">
    <location>
        <begin position="104"/>
        <end position="127"/>
    </location>
</feature>
<keyword evidence="1" id="KW-1133">Transmembrane helix</keyword>
<keyword evidence="1" id="KW-0812">Transmembrane</keyword>
<protein>
    <recommendedName>
        <fullName evidence="4">D-beta-hydroxybutyrate dehydrogenase, mitochondrial</fullName>
    </recommendedName>
</protein>